<evidence type="ECO:0000313" key="2">
    <source>
        <dbReference type="Proteomes" id="UP001156238"/>
    </source>
</evidence>
<protein>
    <submittedName>
        <fullName evidence="1">Uncharacterized protein</fullName>
    </submittedName>
</protein>
<reference evidence="1 2" key="1">
    <citation type="submission" date="2022-09" db="EMBL/GenBank/DDBJ databases">
        <title>Evolutionary Diversification of Methanotrophic Ca. Methanophagales (ANME-1) and Their Expansive Virome.</title>
        <authorList>
            <person name="Laso-Perez R."/>
            <person name="Wu F."/>
            <person name="Cremiere A."/>
            <person name="Speth D.R."/>
            <person name="Magyar J.S."/>
            <person name="Krupovic M."/>
            <person name="Orphan V."/>
        </authorList>
    </citation>
    <scope>NUCLEOTIDE SEQUENCE [LARGE SCALE GENOMIC DNA]</scope>
    <source>
        <strain evidence="1">PBV305</strain>
    </source>
</reference>
<gene>
    <name evidence="1" type="ORF">HJKPNNFO_00014</name>
</gene>
<sequence length="270" mass="30251">MVKLRNAGFERGDAEFWEALVGSNLIADNSKASRGTYSGRITADGSGSFKLRHKDYIPIERGEVIHLEAEVYPNGTGTGFIEAYYYDEEFDEIDSDNQQFGITNGQWNKLEGDFIPQAGAKYLRVAIKGSLLNSNANNWIDNVLLEIYTPQSCLFRHVTLYDSGSSTITSSGNSAGYYKGMIGMREYYAQMTVDWDGSDSDETITVEIHDKSEYSNEDEVVGVFTQVKAEDGHERIQLANVTGKKLYVKWTVGGTTPKWKNLKVEIWGVR</sequence>
<dbReference type="InterPro" id="IPR008979">
    <property type="entry name" value="Galactose-bd-like_sf"/>
</dbReference>
<dbReference type="Proteomes" id="UP001156238">
    <property type="component" value="Segment"/>
</dbReference>
<evidence type="ECO:0000313" key="1">
    <source>
        <dbReference type="EMBL" id="UYL65066.1"/>
    </source>
</evidence>
<proteinExistence type="predicted"/>
<organism evidence="1 2">
    <name type="scientific">Methanophagales virus PBV305</name>
    <dbReference type="NCBI Taxonomy" id="3071310"/>
    <lineage>
        <taxon>Viruses</taxon>
        <taxon>Varidnaviria</taxon>
        <taxon>Abadenavirae</taxon>
        <taxon>Produgelaviricota</taxon>
        <taxon>Belvinaviricetes</taxon>
        <taxon>Coyopavirales</taxon>
        <taxon>Chaacviridae</taxon>
        <taxon>Homochaacvirus</taxon>
        <taxon>Homochaacvirus californiense</taxon>
    </lineage>
</organism>
<dbReference type="SUPFAM" id="SSF49785">
    <property type="entry name" value="Galactose-binding domain-like"/>
    <property type="match status" value="1"/>
</dbReference>
<keyword evidence="2" id="KW-1185">Reference proteome</keyword>
<accession>A0AA46YJA2</accession>
<name>A0AA46YJA2_9VIRU</name>
<dbReference type="EMBL" id="OP548100">
    <property type="protein sequence ID" value="UYL65066.1"/>
    <property type="molecule type" value="Genomic_DNA"/>
</dbReference>
<dbReference type="Gene3D" id="2.60.120.260">
    <property type="entry name" value="Galactose-binding domain-like"/>
    <property type="match status" value="1"/>
</dbReference>